<name>A0A117J4R9_TRASO</name>
<gene>
    <name evidence="12" type="ORF">AUL39_05760</name>
</gene>
<feature type="domain" description="FAD/NAD(P)-binding" evidence="11">
    <location>
        <begin position="393"/>
        <end position="623"/>
    </location>
</feature>
<dbReference type="GO" id="GO:0010181">
    <property type="term" value="F:FMN binding"/>
    <property type="evidence" value="ECO:0007669"/>
    <property type="project" value="InterPro"/>
</dbReference>
<evidence type="ECO:0000313" key="12">
    <source>
        <dbReference type="EMBL" id="KUH58499.1"/>
    </source>
</evidence>
<evidence type="ECO:0000256" key="9">
    <source>
        <dbReference type="ARBA" id="ARBA00023014"/>
    </source>
</evidence>
<keyword evidence="4" id="KW-0285">Flavoprotein</keyword>
<dbReference type="Gene3D" id="3.40.50.720">
    <property type="entry name" value="NAD(P)-binding Rossmann-like Domain"/>
    <property type="match status" value="1"/>
</dbReference>
<evidence type="ECO:0000256" key="4">
    <source>
        <dbReference type="ARBA" id="ARBA00022630"/>
    </source>
</evidence>
<dbReference type="PANTHER" id="PTHR42917:SF2">
    <property type="entry name" value="2,4-DIENOYL-COA REDUCTASE [(2E)-ENOYL-COA-PRODUCING]"/>
    <property type="match status" value="1"/>
</dbReference>
<keyword evidence="6" id="KW-0479">Metal-binding</keyword>
<evidence type="ECO:0000256" key="3">
    <source>
        <dbReference type="ARBA" id="ARBA00011048"/>
    </source>
</evidence>
<dbReference type="SUPFAM" id="SSF51395">
    <property type="entry name" value="FMN-linked oxidoreductases"/>
    <property type="match status" value="1"/>
</dbReference>
<dbReference type="SUPFAM" id="SSF51905">
    <property type="entry name" value="FAD/NAD(P)-binding domain"/>
    <property type="match status" value="1"/>
</dbReference>
<comment type="cofactor">
    <cofactor evidence="1">
        <name>FMN</name>
        <dbReference type="ChEBI" id="CHEBI:58210"/>
    </cofactor>
</comment>
<evidence type="ECO:0000256" key="6">
    <source>
        <dbReference type="ARBA" id="ARBA00022723"/>
    </source>
</evidence>
<dbReference type="STRING" id="1299998.AUL39_05760"/>
<dbReference type="Gene3D" id="2.40.400.10">
    <property type="entry name" value="Acetoacetate decarboxylase-like"/>
    <property type="match status" value="1"/>
</dbReference>
<dbReference type="OrthoDB" id="3169239at2"/>
<keyword evidence="7" id="KW-0560">Oxidoreductase</keyword>
<dbReference type="PRINTS" id="PR00368">
    <property type="entry name" value="FADPNR"/>
</dbReference>
<keyword evidence="13" id="KW-1185">Reference proteome</keyword>
<organism evidence="12 13">
    <name type="scientific">Tractidigestivibacter scatoligenes</name>
    <name type="common">Olsenella scatoligenes</name>
    <dbReference type="NCBI Taxonomy" id="1299998"/>
    <lineage>
        <taxon>Bacteria</taxon>
        <taxon>Bacillati</taxon>
        <taxon>Actinomycetota</taxon>
        <taxon>Coriobacteriia</taxon>
        <taxon>Coriobacteriales</taxon>
        <taxon>Atopobiaceae</taxon>
        <taxon>Tractidigestivibacter</taxon>
    </lineage>
</organism>
<dbReference type="InterPro" id="IPR013785">
    <property type="entry name" value="Aldolase_TIM"/>
</dbReference>
<evidence type="ECO:0000259" key="11">
    <source>
        <dbReference type="Pfam" id="PF07992"/>
    </source>
</evidence>
<dbReference type="InterPro" id="IPR001155">
    <property type="entry name" value="OxRdtase_FMN_N"/>
</dbReference>
<dbReference type="InterPro" id="IPR023753">
    <property type="entry name" value="FAD/NAD-binding_dom"/>
</dbReference>
<evidence type="ECO:0000256" key="7">
    <source>
        <dbReference type="ARBA" id="ARBA00023002"/>
    </source>
</evidence>
<evidence type="ECO:0000256" key="1">
    <source>
        <dbReference type="ARBA" id="ARBA00001917"/>
    </source>
</evidence>
<comment type="caution">
    <text evidence="12">The sequence shown here is derived from an EMBL/GenBank/DDBJ whole genome shotgun (WGS) entry which is preliminary data.</text>
</comment>
<dbReference type="CDD" id="cd02803">
    <property type="entry name" value="OYE_like_FMN_family"/>
    <property type="match status" value="1"/>
</dbReference>
<dbReference type="InterPro" id="IPR023375">
    <property type="entry name" value="ADC_dom_sf"/>
</dbReference>
<comment type="similarity">
    <text evidence="3">In the N-terminal section; belongs to the NADH:flavin oxidoreductase/NADH oxidase family.</text>
</comment>
<evidence type="ECO:0000256" key="5">
    <source>
        <dbReference type="ARBA" id="ARBA00022643"/>
    </source>
</evidence>
<dbReference type="SUPFAM" id="SSF160104">
    <property type="entry name" value="Acetoacetate decarboxylase-like"/>
    <property type="match status" value="1"/>
</dbReference>
<dbReference type="PRINTS" id="PR00469">
    <property type="entry name" value="PNDRDTASEII"/>
</dbReference>
<dbReference type="Proteomes" id="UP000054078">
    <property type="component" value="Unassembled WGS sequence"/>
</dbReference>
<dbReference type="EMBL" id="LOJF01000009">
    <property type="protein sequence ID" value="KUH58499.1"/>
    <property type="molecule type" value="Genomic_DNA"/>
</dbReference>
<dbReference type="InterPro" id="IPR036188">
    <property type="entry name" value="FAD/NAD-bd_sf"/>
</dbReference>
<protein>
    <submittedName>
        <fullName evidence="12">NADH:flavin oxidoreductase</fullName>
    </submittedName>
</protein>
<dbReference type="AlphaFoldDB" id="A0A117J4R9"/>
<dbReference type="InterPro" id="IPR051793">
    <property type="entry name" value="NADH:flavin_oxidoreductase"/>
</dbReference>
<evidence type="ECO:0000256" key="8">
    <source>
        <dbReference type="ARBA" id="ARBA00023004"/>
    </source>
</evidence>
<reference evidence="12 13" key="1">
    <citation type="submission" date="2015-12" db="EMBL/GenBank/DDBJ databases">
        <title>Draft Genome Sequence of Olsenella scatoligenes SK9K4T; a Producer of 3-Methylindole- (skatole) and 4-Methylphenol- (p-cresol) Isolated from Pig Feces.</title>
        <authorList>
            <person name="Li X."/>
            <person name="Borg B."/>
            <person name="Canibe N."/>
        </authorList>
    </citation>
    <scope>NUCLEOTIDE SEQUENCE [LARGE SCALE GENOMIC DNA]</scope>
    <source>
        <strain evidence="12 13">SK9K4</strain>
    </source>
</reference>
<dbReference type="Gene3D" id="3.20.20.70">
    <property type="entry name" value="Aldolase class I"/>
    <property type="match status" value="1"/>
</dbReference>
<dbReference type="RefSeq" id="WP_059054608.1">
    <property type="nucleotide sequence ID" value="NZ_LOJF01000009.1"/>
</dbReference>
<dbReference type="GO" id="GO:0016829">
    <property type="term" value="F:lyase activity"/>
    <property type="evidence" value="ECO:0007669"/>
    <property type="project" value="InterPro"/>
</dbReference>
<dbReference type="GO" id="GO:0046872">
    <property type="term" value="F:metal ion binding"/>
    <property type="evidence" value="ECO:0007669"/>
    <property type="project" value="UniProtKB-KW"/>
</dbReference>
<dbReference type="GO" id="GO:0016491">
    <property type="term" value="F:oxidoreductase activity"/>
    <property type="evidence" value="ECO:0007669"/>
    <property type="project" value="UniProtKB-KW"/>
</dbReference>
<keyword evidence="8" id="KW-0408">Iron</keyword>
<dbReference type="Pfam" id="PF00724">
    <property type="entry name" value="Oxidored_FMN"/>
    <property type="match status" value="1"/>
</dbReference>
<dbReference type="InterPro" id="IPR010451">
    <property type="entry name" value="Acetoacetate_decarboxylase"/>
</dbReference>
<dbReference type="Pfam" id="PF07992">
    <property type="entry name" value="Pyr_redox_2"/>
    <property type="match status" value="1"/>
</dbReference>
<keyword evidence="5" id="KW-0288">FMN</keyword>
<dbReference type="Gene3D" id="3.50.50.60">
    <property type="entry name" value="FAD/NAD(P)-binding domain"/>
    <property type="match status" value="1"/>
</dbReference>
<accession>A0A117J4R9</accession>
<sequence>MYDKLFEPGRIGSVELRNRLVMEPMGVGLANLDGTPTEEMIRYYELRAAGGAGLVIPEICRIDDETGVGELRQISVTRDRNVPQLARLAEAIHRHGSKTFLQLHHPGRETPNVLLGGKPVVSASAIPCKKTQAETRALSTEEVQHIVQEFIEGAVRAERAGFDGVELHCAHGYLLQQFLSPYTNKRTDQYGGSFENRLRIVTEIIAGIRERCSAGFALGCRVTVEEFLDKTGVTEDYIHTADGVKICMAFEKAGVDFIDVSVGLYETGITCVEPVSYPEGWRHDIIRAVKEHVSVPVIAVSAYRGPDVPEAFLEEGTIDFAGLGRAWLADPEWGNKVQQGRVSELRKCISCLRCFESLEQNAEKCMPLECAVNPECAHELRYGELPIDVDHHHIVVIGGGPGGCQAAETAARRGCKVTLLEKGDRLGGQVLLAERPPRKEKMDFVPQYYETMLPKLGVDVRLGEEATVDSVMAFEPDAVICATGGDPIVPGSIPGIHGENVICVPEALSRESYEGGRVVVVGAGMTGLETAEYIADKGAASVTVVDMVATPAPGTNQTNLADLMGRLRAQQVELKLGEKLVEVGSDGIAVESVADGGRSKVEADLVVLSLGNRPAKELAEGLRKRGVDVCLVGSAVRDGNIAPATRGGYEAARGLFSARAARSSFCMDSADLQKFGAPSVMSDQRGLYLAYTTDPSAIERILPAPLKPFSMPVVTLSVNHILRPSFTDDYYEAILGVYCYLDDQLGQYTMSLLLGGNGAEMATQLGRDNGSMPKKLGTQFSIRKEGSALCVDLARRGHRLVHVEADLGEYNSPLCHLIFQSPAAGKTTKGCGFYYHFDRPALAQGGAQLTGGAINAALIQYDYHQWVPGYVTSVEMASSPDDPWGELPVLSVLGCAYSELDLTVLGEKKLADVDAGEFFPYVFAGWYDRTTLGEVGRV</sequence>
<dbReference type="PANTHER" id="PTHR42917">
    <property type="entry name" value="2,4-DIENOYL-COA REDUCTASE"/>
    <property type="match status" value="1"/>
</dbReference>
<evidence type="ECO:0000259" key="10">
    <source>
        <dbReference type="Pfam" id="PF00724"/>
    </source>
</evidence>
<dbReference type="GO" id="GO:0051536">
    <property type="term" value="F:iron-sulfur cluster binding"/>
    <property type="evidence" value="ECO:0007669"/>
    <property type="project" value="UniProtKB-KW"/>
</dbReference>
<feature type="domain" description="NADH:flavin oxidoreductase/NADH oxidase N-terminal" evidence="10">
    <location>
        <begin position="4"/>
        <end position="342"/>
    </location>
</feature>
<evidence type="ECO:0000256" key="2">
    <source>
        <dbReference type="ARBA" id="ARBA00001966"/>
    </source>
</evidence>
<dbReference type="Pfam" id="PF06314">
    <property type="entry name" value="ADC"/>
    <property type="match status" value="1"/>
</dbReference>
<keyword evidence="9" id="KW-0411">Iron-sulfur</keyword>
<evidence type="ECO:0000313" key="13">
    <source>
        <dbReference type="Proteomes" id="UP000054078"/>
    </source>
</evidence>
<proteinExistence type="inferred from homology"/>
<comment type="cofactor">
    <cofactor evidence="2">
        <name>[4Fe-4S] cluster</name>
        <dbReference type="ChEBI" id="CHEBI:49883"/>
    </cofactor>
</comment>